<dbReference type="CDD" id="cd23649">
    <property type="entry name" value="Khc_CBD_cc"/>
    <property type="match status" value="1"/>
</dbReference>
<evidence type="ECO:0000256" key="9">
    <source>
        <dbReference type="ARBA" id="ARBA00056728"/>
    </source>
</evidence>
<protein>
    <recommendedName>
        <fullName evidence="11">Kinesin-like protein</fullName>
    </recommendedName>
</protein>
<feature type="coiled-coil region" evidence="12">
    <location>
        <begin position="449"/>
        <end position="553"/>
    </location>
</feature>
<keyword evidence="4 10" id="KW-0547">Nucleotide-binding</keyword>
<dbReference type="OrthoDB" id="3176171at2759"/>
<keyword evidence="3 11" id="KW-0493">Microtubule</keyword>
<dbReference type="Pfam" id="PF00225">
    <property type="entry name" value="Kinesin"/>
    <property type="match status" value="1"/>
</dbReference>
<dbReference type="PANTHER" id="PTHR47968">
    <property type="entry name" value="CENTROMERE PROTEIN E"/>
    <property type="match status" value="1"/>
</dbReference>
<comment type="subcellular location">
    <subcellularLocation>
        <location evidence="1">Cytoplasm</location>
        <location evidence="1">Cytoskeleton</location>
    </subcellularLocation>
</comment>
<dbReference type="InterPro" id="IPR001752">
    <property type="entry name" value="Kinesin_motor_dom"/>
</dbReference>
<feature type="compositionally biased region" description="Polar residues" evidence="13">
    <location>
        <begin position="928"/>
        <end position="938"/>
    </location>
</feature>
<dbReference type="InterPro" id="IPR036961">
    <property type="entry name" value="Kinesin_motor_dom_sf"/>
</dbReference>
<feature type="region of interest" description="Disordered" evidence="13">
    <location>
        <begin position="725"/>
        <end position="748"/>
    </location>
</feature>
<dbReference type="HOGENOM" id="CLU_001485_3_1_1"/>
<keyword evidence="2" id="KW-0963">Cytoplasm</keyword>
<reference evidence="17" key="1">
    <citation type="submission" date="2008-07" db="EMBL/GenBank/DDBJ databases">
        <title>Annotation of Ajellomyces capsulatus strain H88.</title>
        <authorList>
            <person name="Champion M."/>
            <person name="Cuomo C."/>
            <person name="Ma L.-J."/>
            <person name="Henn M.R."/>
            <person name="Sil A."/>
            <person name="Goldman B."/>
            <person name="Young S.K."/>
            <person name="Kodira C.D."/>
            <person name="Zeng Q."/>
            <person name="Koehrsen M."/>
            <person name="Alvarado L."/>
            <person name="Berlin A."/>
            <person name="Borenstein D."/>
            <person name="Chen Z."/>
            <person name="Engels R."/>
            <person name="Freedman E."/>
            <person name="Gellesch M."/>
            <person name="Goldberg J."/>
            <person name="Griggs A."/>
            <person name="Gujja S."/>
            <person name="Heiman D."/>
            <person name="Hepburn T."/>
            <person name="Howarth C."/>
            <person name="Jen D."/>
            <person name="Larson L."/>
            <person name="Lewis B."/>
            <person name="Mehta T."/>
            <person name="Park D."/>
            <person name="Pearson M."/>
            <person name="Roberts A."/>
            <person name="Saif S."/>
            <person name="Shea T."/>
            <person name="Shenoy N."/>
            <person name="Sisk P."/>
            <person name="Stolte C."/>
            <person name="Sykes S."/>
            <person name="Walk T."/>
            <person name="White J."/>
            <person name="Yandava C."/>
            <person name="Klein B."/>
            <person name="McEwen J.G."/>
            <person name="Puccia R."/>
            <person name="Goldman G.H."/>
            <person name="Felipe M.S."/>
            <person name="Nino-Vega G."/>
            <person name="San-Blas G."/>
            <person name="Taylor J."/>
            <person name="Mendoza L."/>
            <person name="Galagan J."/>
            <person name="Nusbaum C."/>
            <person name="Birren B."/>
        </authorList>
    </citation>
    <scope>NUCLEOTIDE SEQUENCE [LARGE SCALE GENOMIC DNA]</scope>
    <source>
        <strain evidence="17">H88</strain>
    </source>
</reference>
<evidence type="ECO:0000313" key="16">
    <source>
        <dbReference type="EMBL" id="QSS48652.1"/>
    </source>
</evidence>
<dbReference type="PROSITE" id="PS50067">
    <property type="entry name" value="KINESIN_MOTOR_2"/>
    <property type="match status" value="1"/>
</dbReference>
<dbReference type="Proteomes" id="UP000008142">
    <property type="component" value="Unassembled WGS sequence"/>
</dbReference>
<dbReference type="SUPFAM" id="SSF52540">
    <property type="entry name" value="P-loop containing nucleoside triphosphate hydrolases"/>
    <property type="match status" value="1"/>
</dbReference>
<evidence type="ECO:0000256" key="1">
    <source>
        <dbReference type="ARBA" id="ARBA00004245"/>
    </source>
</evidence>
<dbReference type="GO" id="GO:0008017">
    <property type="term" value="F:microtubule binding"/>
    <property type="evidence" value="ECO:0007669"/>
    <property type="project" value="InterPro"/>
</dbReference>
<name>F0UW89_AJEC8</name>
<dbReference type="PROSITE" id="PS00411">
    <property type="entry name" value="KINESIN_MOTOR_1"/>
    <property type="match status" value="1"/>
</dbReference>
<dbReference type="GO" id="GO:0003777">
    <property type="term" value="F:microtubule motor activity"/>
    <property type="evidence" value="ECO:0007669"/>
    <property type="project" value="InterPro"/>
</dbReference>
<dbReference type="CDD" id="cd01369">
    <property type="entry name" value="KISc_KHC_KIF5"/>
    <property type="match status" value="1"/>
</dbReference>
<feature type="region of interest" description="Disordered" evidence="13">
    <location>
        <begin position="884"/>
        <end position="958"/>
    </location>
</feature>
<evidence type="ECO:0000259" key="14">
    <source>
        <dbReference type="PROSITE" id="PS50067"/>
    </source>
</evidence>
<dbReference type="Gene3D" id="3.40.850.10">
    <property type="entry name" value="Kinesin motor domain"/>
    <property type="match status" value="1"/>
</dbReference>
<evidence type="ECO:0000256" key="11">
    <source>
        <dbReference type="RuleBase" id="RU000394"/>
    </source>
</evidence>
<dbReference type="GO" id="GO:0005524">
    <property type="term" value="F:ATP binding"/>
    <property type="evidence" value="ECO:0007669"/>
    <property type="project" value="UniProtKB-UniRule"/>
</dbReference>
<organism evidence="17">
    <name type="scientific">Ajellomyces capsulatus (strain H88)</name>
    <name type="common">Darling's disease fungus</name>
    <name type="synonym">Histoplasma capsulatum</name>
    <dbReference type="NCBI Taxonomy" id="544711"/>
    <lineage>
        <taxon>Eukaryota</taxon>
        <taxon>Fungi</taxon>
        <taxon>Dikarya</taxon>
        <taxon>Ascomycota</taxon>
        <taxon>Pezizomycotina</taxon>
        <taxon>Eurotiomycetes</taxon>
        <taxon>Eurotiomycetidae</taxon>
        <taxon>Onygenales</taxon>
        <taxon>Ajellomycetaceae</taxon>
        <taxon>Histoplasma</taxon>
    </lineage>
</organism>
<dbReference type="InterPro" id="IPR027417">
    <property type="entry name" value="P-loop_NTPase"/>
</dbReference>
<evidence type="ECO:0000256" key="6">
    <source>
        <dbReference type="ARBA" id="ARBA00023054"/>
    </source>
</evidence>
<dbReference type="EMBL" id="DS990646">
    <property type="protein sequence ID" value="EGC42599.1"/>
    <property type="molecule type" value="Genomic_DNA"/>
</dbReference>
<evidence type="ECO:0000256" key="4">
    <source>
        <dbReference type="ARBA" id="ARBA00022741"/>
    </source>
</evidence>
<feature type="domain" description="Kinesin motor" evidence="14">
    <location>
        <begin position="11"/>
        <end position="334"/>
    </location>
</feature>
<keyword evidence="5 10" id="KW-0067">ATP-binding</keyword>
<feature type="binding site" evidence="10">
    <location>
        <begin position="92"/>
        <end position="99"/>
    </location>
    <ligand>
        <name>ATP</name>
        <dbReference type="ChEBI" id="CHEBI:30616"/>
    </ligand>
</feature>
<dbReference type="Proteomes" id="UP000663419">
    <property type="component" value="Chromosome 1"/>
</dbReference>
<feature type="region of interest" description="Disordered" evidence="13">
    <location>
        <begin position="387"/>
        <end position="443"/>
    </location>
</feature>
<evidence type="ECO:0000256" key="2">
    <source>
        <dbReference type="ARBA" id="ARBA00022490"/>
    </source>
</evidence>
<feature type="compositionally biased region" description="Basic and acidic residues" evidence="13">
    <location>
        <begin position="421"/>
        <end position="435"/>
    </location>
</feature>
<accession>F0UW89</accession>
<gene>
    <name evidence="15" type="ORF">HCEG_09381</name>
    <name evidence="16" type="ORF">I7I53_08712</name>
</gene>
<dbReference type="SMART" id="SM00129">
    <property type="entry name" value="KISc"/>
    <property type="match status" value="1"/>
</dbReference>
<sequence length="958" mass="106312">MASSGSGSTNTIKVVARFRPQNKVELASGGEPIVEFESDDTCKINSKEAAGAFTFDRVFGMDSKQQDVFDFSIRSTVDDILNGYNGTVFAYGQTGAGKSYTMMGSDIDDEVGKGIIPRIVEQMFASILASPGNIEYTVRVSYMEIYMERIRDLLVPHNDNLPIHEEKSRGVYVKGLLEIYVSSVQEVYEVMRRGDAARAVAATNMNQESSRSHSIFVITITQKNVETGSAKSGQLFLVDLAGSEKVGKTGASGQTLEEAKKINKSLSALGMVINSLTDGKSTHIPYRDSKLTRILQESLGGNSRTTLIINCSPSSYNDAETISTLRFGVRAKAIKNKAKINAELSPTELKMLLKKAQAQVVTFETYINALESEVHIWRTGETVPRERWTPARSSDGLSNMRAELRGTPRPGTPSRLQMDVSRSETPSRPDSRIGERSSTPSILLEKDEREEFLRRENELQDQIAEKETHIANTEKDLIEKKEELKFLKENTIRTGKDNEKLNAEVNELRMQLEKVSYESKEASITMDTLKEANAELTAELDELKQQLLDVRMSARETSAALDEKDKKKAERMAKMMAGFDLGMNVFSDNERKIQNLVDRVEALQASNAAGDPIAADDLAEFRASLIEAQGFVRQAELTVSHRSAYQELPDNKRVELEDRIAGLQKRYEEVLEKGLSKEDVEEIKTRLSQAYEDRAEHESKMVEELRSELTRRDKELERLRQSLAEVQSRGGPINGAPGANGSGGPAVNSKTLQQQIADFDIMKKSLMRDLQNRCERVVELEISLDETREQYKNVLQSSNNRAQQKKMAFLERNLEQLTHVQRQLVEQNGSLKREVAIAERKLIARNERIESLEGLLQDSQEKLTAANHRFEAQLTGLKERLEAAKAGSTRGLPSSETGTFSFGGSRIAKPLRGGGGGVADSSGGLVNPTLSGLQSQDASSSGSGSGGGKRTSWFFDRR</sequence>
<evidence type="ECO:0000313" key="15">
    <source>
        <dbReference type="EMBL" id="EGC42599.1"/>
    </source>
</evidence>
<reference evidence="16" key="2">
    <citation type="submission" date="2021-01" db="EMBL/GenBank/DDBJ databases">
        <title>Chromosome-level genome assembly of a human fungal pathogen reveals clustering of transcriptionally co-regulated genes.</title>
        <authorList>
            <person name="Voorhies M."/>
            <person name="Cohen S."/>
            <person name="Shea T.P."/>
            <person name="Petrus S."/>
            <person name="Munoz J.F."/>
            <person name="Poplawski S."/>
            <person name="Goldman W.E."/>
            <person name="Michael T."/>
            <person name="Cuomo C.A."/>
            <person name="Sil A."/>
            <person name="Beyhan S."/>
        </authorList>
    </citation>
    <scope>NUCLEOTIDE SEQUENCE</scope>
    <source>
        <strain evidence="16">H88</strain>
    </source>
</reference>
<dbReference type="PRINTS" id="PR00380">
    <property type="entry name" value="KINESINHEAVY"/>
</dbReference>
<evidence type="ECO:0000256" key="8">
    <source>
        <dbReference type="ARBA" id="ARBA00023212"/>
    </source>
</evidence>
<evidence type="ECO:0000256" key="12">
    <source>
        <dbReference type="SAM" id="Coils"/>
    </source>
</evidence>
<evidence type="ECO:0000313" key="17">
    <source>
        <dbReference type="Proteomes" id="UP000008142"/>
    </source>
</evidence>
<dbReference type="GO" id="GO:0007018">
    <property type="term" value="P:microtubule-based movement"/>
    <property type="evidence" value="ECO:0007669"/>
    <property type="project" value="InterPro"/>
</dbReference>
<dbReference type="PANTHER" id="PTHR47968:SF75">
    <property type="entry name" value="CENTROMERE-ASSOCIATED PROTEIN E"/>
    <property type="match status" value="1"/>
</dbReference>
<comment type="similarity">
    <text evidence="10 11">Belongs to the TRAFAC class myosin-kinesin ATPase superfamily. Kinesin family.</text>
</comment>
<keyword evidence="7 10" id="KW-0505">Motor protein</keyword>
<comment type="function">
    <text evidence="9">Kinesin is a microtubule-associated force-producing protein that may play a role in organelle transport. Its motor activity is directed toward the microtubule's plus end.</text>
</comment>
<dbReference type="InterPro" id="IPR027640">
    <property type="entry name" value="Kinesin-like_fam"/>
</dbReference>
<dbReference type="AlphaFoldDB" id="F0UW89"/>
<feature type="compositionally biased region" description="Low complexity" evidence="13">
    <location>
        <begin position="894"/>
        <end position="905"/>
    </location>
</feature>
<evidence type="ECO:0000256" key="13">
    <source>
        <dbReference type="SAM" id="MobiDB-lite"/>
    </source>
</evidence>
<dbReference type="InterPro" id="IPR019821">
    <property type="entry name" value="Kinesin_motor_CS"/>
</dbReference>
<keyword evidence="8" id="KW-0206">Cytoskeleton</keyword>
<dbReference type="STRING" id="544711.F0UW89"/>
<dbReference type="GO" id="GO:0005874">
    <property type="term" value="C:microtubule"/>
    <property type="evidence" value="ECO:0007669"/>
    <property type="project" value="UniProtKB-KW"/>
</dbReference>
<evidence type="ECO:0000256" key="7">
    <source>
        <dbReference type="ARBA" id="ARBA00023175"/>
    </source>
</evidence>
<dbReference type="InterPro" id="IPR059182">
    <property type="entry name" value="Khc_C"/>
</dbReference>
<keyword evidence="6 12" id="KW-0175">Coiled coil</keyword>
<dbReference type="VEuPathDB" id="FungiDB:I7I53_08712"/>
<evidence type="ECO:0000256" key="5">
    <source>
        <dbReference type="ARBA" id="ARBA00022840"/>
    </source>
</evidence>
<dbReference type="EMBL" id="CP069102">
    <property type="protein sequence ID" value="QSS48652.1"/>
    <property type="molecule type" value="Genomic_DNA"/>
</dbReference>
<dbReference type="FunFam" id="3.40.850.10:FF:000031">
    <property type="entry name" value="Kinesin-like protein"/>
    <property type="match status" value="1"/>
</dbReference>
<proteinExistence type="inferred from homology"/>
<evidence type="ECO:0000256" key="10">
    <source>
        <dbReference type="PROSITE-ProRule" id="PRU00283"/>
    </source>
</evidence>
<evidence type="ECO:0000256" key="3">
    <source>
        <dbReference type="ARBA" id="ARBA00022701"/>
    </source>
</evidence>
<dbReference type="OMA" id="FPMGTKQ"/>